<evidence type="ECO:0000256" key="1">
    <source>
        <dbReference type="ARBA" id="ARBA00004429"/>
    </source>
</evidence>
<dbReference type="FunFam" id="3.40.930.10:FF:000009">
    <property type="entry name" value="PTS system, fructose specific IIABC component"/>
    <property type="match status" value="1"/>
</dbReference>
<dbReference type="Pfam" id="PF00359">
    <property type="entry name" value="PTS_EIIA_2"/>
    <property type="match status" value="1"/>
</dbReference>
<dbReference type="eggNOG" id="COG1445">
    <property type="taxonomic scope" value="Bacteria"/>
</dbReference>
<dbReference type="SUPFAM" id="SSF52794">
    <property type="entry name" value="PTS system IIB component-like"/>
    <property type="match status" value="1"/>
</dbReference>
<dbReference type="InterPro" id="IPR013014">
    <property type="entry name" value="PTS_EIIC_2"/>
</dbReference>
<feature type="transmembrane region" description="Helical" evidence="12">
    <location>
        <begin position="414"/>
        <end position="435"/>
    </location>
</feature>
<keyword evidence="8" id="KW-0598">Phosphotransferase system</keyword>
<evidence type="ECO:0000256" key="4">
    <source>
        <dbReference type="ARBA" id="ARBA00022475"/>
    </source>
</evidence>
<dbReference type="EMBL" id="CP003122">
    <property type="protein sequence ID" value="AFJ26145.1"/>
    <property type="molecule type" value="Genomic_DNA"/>
</dbReference>
<feature type="transmembrane region" description="Helical" evidence="12">
    <location>
        <begin position="631"/>
        <end position="650"/>
    </location>
</feature>
<proteinExistence type="predicted"/>
<feature type="transmembrane region" description="Helical" evidence="12">
    <location>
        <begin position="530"/>
        <end position="553"/>
    </location>
</feature>
<comment type="subcellular location">
    <subcellularLocation>
        <location evidence="1">Cell inner membrane</location>
        <topology evidence="1">Multi-pass membrane protein</topology>
    </subcellularLocation>
    <subcellularLocation>
        <location evidence="2">Cytoplasm</location>
    </subcellularLocation>
</comment>
<dbReference type="KEGG" id="scf:Spaf_1158"/>
<feature type="domain" description="PTS EIIA type-2" evidence="13">
    <location>
        <begin position="5"/>
        <end position="149"/>
    </location>
</feature>
<feature type="transmembrane region" description="Helical" evidence="12">
    <location>
        <begin position="565"/>
        <end position="585"/>
    </location>
</feature>
<evidence type="ECO:0000256" key="11">
    <source>
        <dbReference type="ARBA" id="ARBA00023136"/>
    </source>
</evidence>
<dbReference type="GO" id="GO:0009401">
    <property type="term" value="P:phosphoenolpyruvate-dependent sugar phosphotransferase system"/>
    <property type="evidence" value="ECO:0007669"/>
    <property type="project" value="UniProtKB-KW"/>
</dbReference>
<dbReference type="RefSeq" id="WP_014713404.1">
    <property type="nucleotide sequence ID" value="NC_017905.1"/>
</dbReference>
<keyword evidence="6" id="KW-0762">Sugar transport</keyword>
<feature type="transmembrane region" description="Helical" evidence="12">
    <location>
        <begin position="377"/>
        <end position="402"/>
    </location>
</feature>
<evidence type="ECO:0000256" key="7">
    <source>
        <dbReference type="ARBA" id="ARBA00022679"/>
    </source>
</evidence>
<dbReference type="GO" id="GO:0005886">
    <property type="term" value="C:plasma membrane"/>
    <property type="evidence" value="ECO:0007669"/>
    <property type="project" value="UniProtKB-SubCell"/>
</dbReference>
<evidence type="ECO:0000259" key="15">
    <source>
        <dbReference type="PROSITE" id="PS51104"/>
    </source>
</evidence>
<feature type="domain" description="PTS EIIB type-2" evidence="14">
    <location>
        <begin position="175"/>
        <end position="270"/>
    </location>
</feature>
<keyword evidence="5" id="KW-0597">Phosphoprotein</keyword>
<keyword evidence="10 12" id="KW-1133">Transmembrane helix</keyword>
<feature type="domain" description="PTS EIIC type-2" evidence="15">
    <location>
        <begin position="297"/>
        <end position="655"/>
    </location>
</feature>
<protein>
    <submittedName>
        <fullName evidence="16">Phosphotransferase system, fructose-specific IIC component</fullName>
    </submittedName>
</protein>
<keyword evidence="7 16" id="KW-0808">Transferase</keyword>
<dbReference type="InterPro" id="IPR006327">
    <property type="entry name" value="PTS_IIC_fruc"/>
</dbReference>
<dbReference type="PROSITE" id="PS51094">
    <property type="entry name" value="PTS_EIIA_TYPE_2"/>
    <property type="match status" value="1"/>
</dbReference>
<evidence type="ECO:0000256" key="5">
    <source>
        <dbReference type="ARBA" id="ARBA00022553"/>
    </source>
</evidence>
<dbReference type="GO" id="GO:0090563">
    <property type="term" value="F:protein-phosphocysteine-sugar phosphotransferase activity"/>
    <property type="evidence" value="ECO:0007669"/>
    <property type="project" value="TreeGrafter"/>
</dbReference>
<dbReference type="HOGENOM" id="CLU_013155_1_0_9"/>
<evidence type="ECO:0000256" key="10">
    <source>
        <dbReference type="ARBA" id="ARBA00022989"/>
    </source>
</evidence>
<feature type="transmembrane region" description="Helical" evidence="12">
    <location>
        <begin position="447"/>
        <end position="468"/>
    </location>
</feature>
<dbReference type="GO" id="GO:0005351">
    <property type="term" value="F:carbohydrate:proton symporter activity"/>
    <property type="evidence" value="ECO:0007669"/>
    <property type="project" value="InterPro"/>
</dbReference>
<dbReference type="SUPFAM" id="SSF55804">
    <property type="entry name" value="Phoshotransferase/anion transport protein"/>
    <property type="match status" value="1"/>
</dbReference>
<dbReference type="NCBIfam" id="TIGR00848">
    <property type="entry name" value="fruA"/>
    <property type="match status" value="1"/>
</dbReference>
<dbReference type="PANTHER" id="PTHR30505:SF28">
    <property type="entry name" value="PTS SYSTEM 2-O-ALPHA-MANNOSYL-D-GLYCERATE-SPECIFIC EIIABC COMPONENT"/>
    <property type="match status" value="1"/>
</dbReference>
<dbReference type="PROSITE" id="PS51104">
    <property type="entry name" value="PTS_EIIC_TYPE_2"/>
    <property type="match status" value="1"/>
</dbReference>
<dbReference type="FunFam" id="3.40.50.2300:FF:000014">
    <property type="entry name" value="PTS system fructose-like transporter subunit IIB"/>
    <property type="match status" value="1"/>
</dbReference>
<dbReference type="PaxDb" id="1114965-Spaf_1158"/>
<dbReference type="InterPro" id="IPR003501">
    <property type="entry name" value="PTS_EIIB_2/3"/>
</dbReference>
<dbReference type="NCBIfam" id="TIGR01427">
    <property type="entry name" value="PTS_IIC_fructo"/>
    <property type="match status" value="1"/>
</dbReference>
<dbReference type="eggNOG" id="COG1299">
    <property type="taxonomic scope" value="Bacteria"/>
</dbReference>
<evidence type="ECO:0000313" key="17">
    <source>
        <dbReference type="Proteomes" id="UP000002865"/>
    </source>
</evidence>
<evidence type="ECO:0000256" key="3">
    <source>
        <dbReference type="ARBA" id="ARBA00022448"/>
    </source>
</evidence>
<dbReference type="PROSITE" id="PS51099">
    <property type="entry name" value="PTS_EIIB_TYPE_2"/>
    <property type="match status" value="1"/>
</dbReference>
<evidence type="ECO:0000256" key="9">
    <source>
        <dbReference type="ARBA" id="ARBA00022692"/>
    </source>
</evidence>
<evidence type="ECO:0000313" key="16">
    <source>
        <dbReference type="EMBL" id="AFJ26145.1"/>
    </source>
</evidence>
<evidence type="ECO:0000256" key="6">
    <source>
        <dbReference type="ARBA" id="ARBA00022597"/>
    </source>
</evidence>
<dbReference type="Gene3D" id="3.40.50.2300">
    <property type="match status" value="1"/>
</dbReference>
<dbReference type="InterPro" id="IPR013011">
    <property type="entry name" value="PTS_EIIB_2"/>
</dbReference>
<dbReference type="STRING" id="1114965.Spaf_1158"/>
<dbReference type="InterPro" id="IPR016152">
    <property type="entry name" value="PTrfase/Anion_transptr"/>
</dbReference>
<dbReference type="GO" id="GO:0022877">
    <property type="term" value="F:protein-N(PI)-phosphohistidine-fructose phosphotransferase system transporter activity"/>
    <property type="evidence" value="ECO:0007669"/>
    <property type="project" value="InterPro"/>
</dbReference>
<evidence type="ECO:0000259" key="13">
    <source>
        <dbReference type="PROSITE" id="PS51094"/>
    </source>
</evidence>
<evidence type="ECO:0000256" key="8">
    <source>
        <dbReference type="ARBA" id="ARBA00022683"/>
    </source>
</evidence>
<dbReference type="AlphaFoldDB" id="I1ZM71"/>
<dbReference type="Gene3D" id="3.40.930.10">
    <property type="entry name" value="Mannitol-specific EII, Chain A"/>
    <property type="match status" value="1"/>
</dbReference>
<evidence type="ECO:0000256" key="12">
    <source>
        <dbReference type="SAM" id="Phobius"/>
    </source>
</evidence>
<dbReference type="CDD" id="cd00211">
    <property type="entry name" value="PTS_IIA_fru"/>
    <property type="match status" value="1"/>
</dbReference>
<evidence type="ECO:0000259" key="14">
    <source>
        <dbReference type="PROSITE" id="PS51099"/>
    </source>
</evidence>
<dbReference type="NCBIfam" id="TIGR00829">
    <property type="entry name" value="FRU"/>
    <property type="match status" value="1"/>
</dbReference>
<dbReference type="InterPro" id="IPR003352">
    <property type="entry name" value="PTS_EIIC"/>
</dbReference>
<reference evidence="16 17" key="1">
    <citation type="journal article" date="2012" name="PLoS ONE">
        <title>Complete Genome and Transcriptomes of Streptococcus parasanguinis FW213: Phylogenic Relations and Potential Virulence Mechanisms.</title>
        <authorList>
            <person name="Geng J."/>
            <person name="Chiu C.H."/>
            <person name="Tang P."/>
            <person name="Chen Y."/>
            <person name="Shieh H.R."/>
            <person name="Hu S."/>
            <person name="Chen Y.Y."/>
        </authorList>
    </citation>
    <scope>NUCLEOTIDE SEQUENCE [LARGE SCALE GENOMIC DNA]</scope>
    <source>
        <strain evidence="16 17">FW213</strain>
    </source>
</reference>
<accession>I1ZM71</accession>
<keyword evidence="9 12" id="KW-0812">Transmembrane</keyword>
<dbReference type="Proteomes" id="UP000002865">
    <property type="component" value="Chromosome"/>
</dbReference>
<keyword evidence="11 12" id="KW-0472">Membrane</keyword>
<sequence length="655" mass="67434">MKIQDVLNKNVMLFDLQATDKEGVINEMIQSLVDNGVVTDFDTFKAGIMNREAQTSTGLGDGIAMPHSKNEAVKEATVLFAKSNKGVDYASLDGQPTDLFFMIAAPEGANDTHLAALAELSKYLMKPGFADKLRQASTPDQVIAAFDAEEQEAAAEEAKKAEAVREAASSDKPLIVAVTACTTGIAHTYMAEEALIKKGEEMGVTVRVETNGASGVGNRLTAEEIAKAEGVIIAADKAVETARFDGKKLISKPVAAGIRQTEDLIQTILDGKADVFHAENAAQASASQEKLSLGGAFYKHLMSGVSQMLPFVIGGGILIALAFLIDQVLGVPQDQLSSLGSYHVLAAQFKTIGGVAFGFMLPVLAGYIGFSIAEKPGFVAGFIAGSIASSGSAFGNIAYGAAKGELPAAVSSGFLGALVGGFLAGGVILVLRKALAGLPRSLDGIRSILLLPLLGVGLTGFLMFLINIPMAAINTGLNNFLSSLSGSSAVLLGLLVGGMMAVDMGGPVNKAAYVFATGTLAESVASGGSIVMAAVMAAGMVPPLAVFVATVLFKDKFTQEERDSGLTNIVMGLSFITEGAIPFGAADPARAIPSFIAGSALTGALVGLAGLKLMAPHGGIFVIALTSNPLLYILFVLIGAVVSGILFGLLRKPKN</sequence>
<dbReference type="PANTHER" id="PTHR30505">
    <property type="entry name" value="FRUCTOSE-LIKE PERMEASE"/>
    <property type="match status" value="1"/>
</dbReference>
<keyword evidence="4" id="KW-1003">Cell membrane</keyword>
<feature type="transmembrane region" description="Helical" evidence="12">
    <location>
        <begin position="345"/>
        <end position="370"/>
    </location>
</feature>
<keyword evidence="3" id="KW-0813">Transport</keyword>
<dbReference type="Pfam" id="PF02302">
    <property type="entry name" value="PTS_IIB"/>
    <property type="match status" value="1"/>
</dbReference>
<dbReference type="eggNOG" id="COG1762">
    <property type="taxonomic scope" value="Bacteria"/>
</dbReference>
<dbReference type="CDD" id="cd05569">
    <property type="entry name" value="PTS_IIB_fructose"/>
    <property type="match status" value="1"/>
</dbReference>
<feature type="transmembrane region" description="Helical" evidence="12">
    <location>
        <begin position="480"/>
        <end position="502"/>
    </location>
</feature>
<dbReference type="InterPro" id="IPR004715">
    <property type="entry name" value="PTS_IIA_fruc"/>
</dbReference>
<organism evidence="16 17">
    <name type="scientific">Streptococcus parasanguinis FW213</name>
    <dbReference type="NCBI Taxonomy" id="1114965"/>
    <lineage>
        <taxon>Bacteria</taxon>
        <taxon>Bacillati</taxon>
        <taxon>Bacillota</taxon>
        <taxon>Bacilli</taxon>
        <taxon>Lactobacillales</taxon>
        <taxon>Streptococcaceae</taxon>
        <taxon>Streptococcus</taxon>
    </lineage>
</organism>
<name>I1ZM71_STRPA</name>
<dbReference type="InterPro" id="IPR036095">
    <property type="entry name" value="PTS_EIIB-like_sf"/>
</dbReference>
<feature type="transmembrane region" description="Helical" evidence="12">
    <location>
        <begin position="308"/>
        <end position="325"/>
    </location>
</feature>
<dbReference type="GO" id="GO:0005737">
    <property type="term" value="C:cytoplasm"/>
    <property type="evidence" value="ECO:0007669"/>
    <property type="project" value="UniProtKB-SubCell"/>
</dbReference>
<dbReference type="InterPro" id="IPR050864">
    <property type="entry name" value="Bacterial_PTS_Sugar_Transport"/>
</dbReference>
<gene>
    <name evidence="16" type="primary">fruA</name>
    <name evidence="16" type="ORF">Spaf_1158</name>
</gene>
<dbReference type="InterPro" id="IPR002178">
    <property type="entry name" value="PTS_EIIA_type-2_dom"/>
</dbReference>
<evidence type="ECO:0000256" key="2">
    <source>
        <dbReference type="ARBA" id="ARBA00004496"/>
    </source>
</evidence>
<dbReference type="InterPro" id="IPR003353">
    <property type="entry name" value="PTS_IIB_fruc"/>
</dbReference>
<dbReference type="Pfam" id="PF02378">
    <property type="entry name" value="PTS_EIIC"/>
    <property type="match status" value="1"/>
</dbReference>
<dbReference type="PATRIC" id="fig|1114965.3.peg.1115"/>